<evidence type="ECO:0000313" key="4">
    <source>
        <dbReference type="Proteomes" id="UP000479293"/>
    </source>
</evidence>
<dbReference type="CDD" id="cd02966">
    <property type="entry name" value="TlpA_like_family"/>
    <property type="match status" value="1"/>
</dbReference>
<dbReference type="Gene3D" id="3.40.30.10">
    <property type="entry name" value="Glutaredoxin"/>
    <property type="match status" value="1"/>
</dbReference>
<dbReference type="SUPFAM" id="SSF52833">
    <property type="entry name" value="Thioredoxin-like"/>
    <property type="match status" value="1"/>
</dbReference>
<dbReference type="PROSITE" id="PS51352">
    <property type="entry name" value="THIOREDOXIN_2"/>
    <property type="match status" value="1"/>
</dbReference>
<feature type="signal peptide" evidence="1">
    <location>
        <begin position="1"/>
        <end position="22"/>
    </location>
</feature>
<dbReference type="PANTHER" id="PTHR42852:SF13">
    <property type="entry name" value="PROTEIN DIPZ"/>
    <property type="match status" value="1"/>
</dbReference>
<accession>A0A7C9BEU9</accession>
<name>A0A7C9BEU9_9BACT</name>
<dbReference type="GO" id="GO:0016491">
    <property type="term" value="F:oxidoreductase activity"/>
    <property type="evidence" value="ECO:0007669"/>
    <property type="project" value="InterPro"/>
</dbReference>
<feature type="chain" id="PRO_5028919555" evidence="1">
    <location>
        <begin position="23"/>
        <end position="457"/>
    </location>
</feature>
<evidence type="ECO:0000259" key="2">
    <source>
        <dbReference type="PROSITE" id="PS51352"/>
    </source>
</evidence>
<sequence>MKVITCLLFCAFIGLVSCQTQRDDEKVGEKMNLPLTYVEGLGPFHPSASLLGYENPKDTIDKGFWAKTYLPVRGVPKTWKLVKKSMVWLDVHQLIYQNFQAGTLNDKEFAGFKKSSEWEPDPNELPDKPIKCFVYVIRGRDEKGNAAVMVDTDNDLDFSDEIPFYPAVAYKNNLESIETYQEAEKKYFTYEVYEGGKLVNKRIPIMIKRMPFEPAGMDFLYYFPIHARTQIKIGGEKYEIAIAGGSRIPTFEHASFVLLEKDSTKKYEHPEFIKKGDLLTLGSILNKVQYRNEGVSLYHNALQFSTVNPDEREYSLKAGYPFRPFDVKEFQTENSISMRDYKGRYLFIDFWGTWCKPCVQELPELQRIYKGIDKSKVAFVSIAGNDTPASLSRFLKKRPLDWPQILSDSTNKLIKTYNVSSFPTTVLVGTVGKVVAKDLHGAALEQKLAKLEVLVSH</sequence>
<dbReference type="InterPro" id="IPR036249">
    <property type="entry name" value="Thioredoxin-like_sf"/>
</dbReference>
<evidence type="ECO:0000313" key="3">
    <source>
        <dbReference type="EMBL" id="MPR31977.1"/>
    </source>
</evidence>
<organism evidence="3 4">
    <name type="scientific">Salmonirosea aquatica</name>
    <dbReference type="NCBI Taxonomy" id="2654236"/>
    <lineage>
        <taxon>Bacteria</taxon>
        <taxon>Pseudomonadati</taxon>
        <taxon>Bacteroidota</taxon>
        <taxon>Cytophagia</taxon>
        <taxon>Cytophagales</taxon>
        <taxon>Spirosomataceae</taxon>
        <taxon>Salmonirosea</taxon>
    </lineage>
</organism>
<dbReference type="PROSITE" id="PS51257">
    <property type="entry name" value="PROKAR_LIPOPROTEIN"/>
    <property type="match status" value="1"/>
</dbReference>
<dbReference type="GO" id="GO:0016209">
    <property type="term" value="F:antioxidant activity"/>
    <property type="evidence" value="ECO:0007669"/>
    <property type="project" value="InterPro"/>
</dbReference>
<keyword evidence="1" id="KW-0732">Signal</keyword>
<dbReference type="InterPro" id="IPR000866">
    <property type="entry name" value="AhpC/TSA"/>
</dbReference>
<evidence type="ECO:0000256" key="1">
    <source>
        <dbReference type="SAM" id="SignalP"/>
    </source>
</evidence>
<protein>
    <submittedName>
        <fullName evidence="3">Redoxin domain-containing protein</fullName>
    </submittedName>
</protein>
<dbReference type="PANTHER" id="PTHR42852">
    <property type="entry name" value="THIOL:DISULFIDE INTERCHANGE PROTEIN DSBE"/>
    <property type="match status" value="1"/>
</dbReference>
<dbReference type="InterPro" id="IPR050553">
    <property type="entry name" value="Thioredoxin_ResA/DsbE_sf"/>
</dbReference>
<reference evidence="3 4" key="1">
    <citation type="submission" date="2019-10" db="EMBL/GenBank/DDBJ databases">
        <title>Draft Genome Sequence of Cytophagaceae sp. SJW1-29.</title>
        <authorList>
            <person name="Choi A."/>
        </authorList>
    </citation>
    <scope>NUCLEOTIDE SEQUENCE [LARGE SCALE GENOMIC DNA]</scope>
    <source>
        <strain evidence="3 4">SJW1-29</strain>
    </source>
</reference>
<keyword evidence="4" id="KW-1185">Reference proteome</keyword>
<dbReference type="InterPro" id="IPR013766">
    <property type="entry name" value="Thioredoxin_domain"/>
</dbReference>
<comment type="caution">
    <text evidence="3">The sequence shown here is derived from an EMBL/GenBank/DDBJ whole genome shotgun (WGS) entry which is preliminary data.</text>
</comment>
<dbReference type="EMBL" id="WHLY01000002">
    <property type="protein sequence ID" value="MPR31977.1"/>
    <property type="molecule type" value="Genomic_DNA"/>
</dbReference>
<dbReference type="RefSeq" id="WP_152756128.1">
    <property type="nucleotide sequence ID" value="NZ_WHLY01000002.1"/>
</dbReference>
<proteinExistence type="predicted"/>
<gene>
    <name evidence="3" type="ORF">GBK04_01090</name>
</gene>
<dbReference type="AlphaFoldDB" id="A0A7C9BEU9"/>
<feature type="domain" description="Thioredoxin" evidence="2">
    <location>
        <begin position="316"/>
        <end position="457"/>
    </location>
</feature>
<dbReference type="Proteomes" id="UP000479293">
    <property type="component" value="Unassembled WGS sequence"/>
</dbReference>
<dbReference type="Pfam" id="PF00578">
    <property type="entry name" value="AhpC-TSA"/>
    <property type="match status" value="1"/>
</dbReference>